<dbReference type="PROSITE" id="PS51274">
    <property type="entry name" value="GATASE_COBBQ"/>
    <property type="match status" value="1"/>
</dbReference>
<dbReference type="GO" id="GO:0004359">
    <property type="term" value="F:glutaminase activity"/>
    <property type="evidence" value="ECO:0007669"/>
    <property type="project" value="UniProtKB-UniRule"/>
</dbReference>
<dbReference type="HAMAP" id="MF_02213">
    <property type="entry name" value="Lipid_II_synth_GatD"/>
    <property type="match status" value="1"/>
</dbReference>
<accession>A0A939TMU9</accession>
<dbReference type="InterPro" id="IPR011698">
    <property type="entry name" value="GATase_3"/>
</dbReference>
<feature type="binding site" evidence="2">
    <location>
        <position position="114"/>
    </location>
    <ligand>
        <name>substrate</name>
    </ligand>
</feature>
<comment type="similarity">
    <text evidence="2">Belongs to the CobB/CobQ family. GatD subfamily.</text>
</comment>
<dbReference type="PANTHER" id="PTHR21343:SF9">
    <property type="entry name" value="LIPID II ISOGLUTAMINYL SYNTHASE (GLUTAMINE-HYDROLYZING) SUBUNIT GATD"/>
    <property type="match status" value="1"/>
</dbReference>
<proteinExistence type="inferred from homology"/>
<dbReference type="GO" id="GO:0009252">
    <property type="term" value="P:peptidoglycan biosynthetic process"/>
    <property type="evidence" value="ECO:0007669"/>
    <property type="project" value="UniProtKB-UniRule"/>
</dbReference>
<name>A0A939TMU9_9MICO</name>
<dbReference type="AlphaFoldDB" id="A0A939TMU9"/>
<comment type="pathway">
    <text evidence="2">Cell wall biogenesis; peptidoglycan biosynthesis.</text>
</comment>
<feature type="active site" description="Nucleophile" evidence="2">
    <location>
        <position position="80"/>
    </location>
</feature>
<dbReference type="PANTHER" id="PTHR21343">
    <property type="entry name" value="DETHIOBIOTIN SYNTHETASE"/>
    <property type="match status" value="1"/>
</dbReference>
<evidence type="ECO:0000313" key="4">
    <source>
        <dbReference type="EMBL" id="MBO2989833.1"/>
    </source>
</evidence>
<comment type="caution">
    <text evidence="4">The sequence shown here is derived from an EMBL/GenBank/DDBJ whole genome shotgun (WGS) entry which is preliminary data.</text>
</comment>
<dbReference type="GO" id="GO:0140282">
    <property type="term" value="F:carbon-nitrogen ligase activity on lipid II"/>
    <property type="evidence" value="ECO:0007669"/>
    <property type="project" value="UniProtKB-UniRule"/>
</dbReference>
<dbReference type="InterPro" id="IPR043702">
    <property type="entry name" value="Lipid_II_synth_GatD"/>
</dbReference>
<comment type="catalytic activity">
    <reaction evidence="2">
        <text>beta-D-GlcNAc-(1-&gt;4)-Mur2Ac(oyl-L-Ala-gamma-D-Glu-L-Lys-D-Ala-D-Ala)-di-trans,octa-cis-undecaprenyl diphosphate + L-glutamine + ATP + H2O = beta-D-GlcNAc-(1-&gt;4)-Mur2Ac(oyl-L-Ala-D-isoglutaminyl-L-Lys-D-Ala-D-Ala)-di-trans,octa-cis-undecaprenyl diphosphate + L-glutamate + ADP + phosphate + H(+)</text>
        <dbReference type="Rhea" id="RHEA:57928"/>
        <dbReference type="ChEBI" id="CHEBI:15377"/>
        <dbReference type="ChEBI" id="CHEBI:15378"/>
        <dbReference type="ChEBI" id="CHEBI:29985"/>
        <dbReference type="ChEBI" id="CHEBI:30616"/>
        <dbReference type="ChEBI" id="CHEBI:43474"/>
        <dbReference type="ChEBI" id="CHEBI:58359"/>
        <dbReference type="ChEBI" id="CHEBI:60033"/>
        <dbReference type="ChEBI" id="CHEBI:62233"/>
        <dbReference type="ChEBI" id="CHEBI:456216"/>
        <dbReference type="EC" id="6.3.5.13"/>
    </reaction>
</comment>
<keyword evidence="1 2" id="KW-0315">Glutamine amidotransferase</keyword>
<keyword evidence="2" id="KW-0961">Cell wall biogenesis/degradation</keyword>
<feature type="active site" evidence="2">
    <location>
        <position position="177"/>
    </location>
</feature>
<keyword evidence="5" id="KW-1185">Reference proteome</keyword>
<evidence type="ECO:0000256" key="2">
    <source>
        <dbReference type="HAMAP-Rule" id="MF_02213"/>
    </source>
</evidence>
<organism evidence="4 5">
    <name type="scientific">Leucobacter tardus</name>
    <dbReference type="NCBI Taxonomy" id="501483"/>
    <lineage>
        <taxon>Bacteria</taxon>
        <taxon>Bacillati</taxon>
        <taxon>Actinomycetota</taxon>
        <taxon>Actinomycetes</taxon>
        <taxon>Micrococcales</taxon>
        <taxon>Microbacteriaceae</taxon>
        <taxon>Leucobacter</taxon>
    </lineage>
</organism>
<comment type="catalytic activity">
    <reaction evidence="2">
        <text>L-glutamine + H2O = L-glutamate + NH4(+)</text>
        <dbReference type="Rhea" id="RHEA:15889"/>
        <dbReference type="ChEBI" id="CHEBI:15377"/>
        <dbReference type="ChEBI" id="CHEBI:28938"/>
        <dbReference type="ChEBI" id="CHEBI:29985"/>
        <dbReference type="ChEBI" id="CHEBI:58359"/>
        <dbReference type="EC" id="3.5.1.2"/>
    </reaction>
</comment>
<reference evidence="4" key="1">
    <citation type="submission" date="2021-03" db="EMBL/GenBank/DDBJ databases">
        <title>Leucobacter chromiisoli sp. nov., isolated from chromium-containing soil of chemical plant.</title>
        <authorList>
            <person name="Xu Z."/>
        </authorList>
    </citation>
    <scope>NUCLEOTIDE SEQUENCE</scope>
    <source>
        <strain evidence="4">K 70/01</strain>
    </source>
</reference>
<gene>
    <name evidence="2" type="primary">gatD</name>
    <name evidence="4" type="ORF">J4H85_07475</name>
</gene>
<dbReference type="CDD" id="cd01750">
    <property type="entry name" value="GATase1_CobQ"/>
    <property type="match status" value="1"/>
</dbReference>
<dbReference type="EC" id="6.3.5.13" evidence="2"/>
<keyword evidence="2" id="KW-0133">Cell shape</keyword>
<evidence type="ECO:0000256" key="1">
    <source>
        <dbReference type="ARBA" id="ARBA00022962"/>
    </source>
</evidence>
<dbReference type="EMBL" id="JAGFBF010000005">
    <property type="protein sequence ID" value="MBO2989833.1"/>
    <property type="molecule type" value="Genomic_DNA"/>
</dbReference>
<dbReference type="GO" id="GO:0009236">
    <property type="term" value="P:cobalamin biosynthetic process"/>
    <property type="evidence" value="ECO:0007669"/>
    <property type="project" value="InterPro"/>
</dbReference>
<feature type="domain" description="CobB/CobQ-like glutamine amidotransferase" evidence="3">
    <location>
        <begin position="25"/>
        <end position="184"/>
    </location>
</feature>
<dbReference type="Proteomes" id="UP000668403">
    <property type="component" value="Unassembled WGS sequence"/>
</dbReference>
<comment type="function">
    <text evidence="2">The lipid II isoglutaminyl synthase complex catalyzes the formation of alpha-D-isoglutamine in the cell wall lipid II stem peptide. The GatD subunit catalyzes the hydrolysis of glutamine to glutamate and ammonia. The resulting ammonia molecule is channeled to the active site of MurT.</text>
</comment>
<evidence type="ECO:0000313" key="5">
    <source>
        <dbReference type="Proteomes" id="UP000668403"/>
    </source>
</evidence>
<comment type="subunit">
    <text evidence="2">Forms a heterodimer with MurT.</text>
</comment>
<keyword evidence="2" id="KW-0436">Ligase</keyword>
<dbReference type="GO" id="GO:0008360">
    <property type="term" value="P:regulation of cell shape"/>
    <property type="evidence" value="ECO:0007669"/>
    <property type="project" value="UniProtKB-KW"/>
</dbReference>
<evidence type="ECO:0000259" key="3">
    <source>
        <dbReference type="Pfam" id="PF07685"/>
    </source>
</evidence>
<sequence length="225" mass="24373">MNIYGDRGNVLSLVRRTRAQGFAPRVVEVNPGDPLPDDVDIVLGGGGQDSGQGRVAKDLAVKRDEIHRLVAEGVPMLMVCGLYQLFGHRFITHTGDELRGIGVLDVETRGGDVRMIGNIVLDTEEFGEVIGYENHSGNTTLGPQSRPFGRVTQGAGNNPDDGLEGARSHHVIGTYLHGSVLPKNPRVSDFLIARAAERRYGGFTPIAEIGDTVTRARESAKRRPR</sequence>
<protein>
    <recommendedName>
        <fullName evidence="2">Lipid II isoglutaminyl synthase (glutamine-hydrolyzing) subunit GatD</fullName>
        <ecNumber evidence="2">6.3.5.13</ecNumber>
    </recommendedName>
    <alternativeName>
        <fullName evidence="2">Lipid II isoglutaminyl synthase glutaminase subunit</fullName>
        <ecNumber evidence="2">3.5.1.2</ecNumber>
    </alternativeName>
</protein>
<keyword evidence="2" id="KW-0573">Peptidoglycan synthesis</keyword>
<dbReference type="GO" id="GO:0071555">
    <property type="term" value="P:cell wall organization"/>
    <property type="evidence" value="ECO:0007669"/>
    <property type="project" value="UniProtKB-KW"/>
</dbReference>
<dbReference type="Pfam" id="PF07685">
    <property type="entry name" value="GATase_3"/>
    <property type="match status" value="1"/>
</dbReference>
<dbReference type="SUPFAM" id="SSF52317">
    <property type="entry name" value="Class I glutamine amidotransferase-like"/>
    <property type="match status" value="1"/>
</dbReference>
<dbReference type="InterPro" id="IPR033949">
    <property type="entry name" value="CobQ_GATase1"/>
</dbReference>
<dbReference type="EC" id="3.5.1.2" evidence="2"/>
<dbReference type="InterPro" id="IPR029062">
    <property type="entry name" value="Class_I_gatase-like"/>
</dbReference>
<keyword evidence="2" id="KW-0378">Hydrolase</keyword>